<dbReference type="GO" id="GO:0044281">
    <property type="term" value="P:small molecule metabolic process"/>
    <property type="evidence" value="ECO:0007669"/>
    <property type="project" value="UniProtKB-ARBA"/>
</dbReference>
<feature type="domain" description="Alcohol dehydrogenase-like N-terminal" evidence="7">
    <location>
        <begin position="29"/>
        <end position="157"/>
    </location>
</feature>
<dbReference type="GO" id="GO:0043168">
    <property type="term" value="F:anion binding"/>
    <property type="evidence" value="ECO:0007669"/>
    <property type="project" value="UniProtKB-ARBA"/>
</dbReference>
<organism evidence="8 9">
    <name type="scientific">Natronobacterium haloterrestre</name>
    <name type="common">Halobiforma haloterrestris</name>
    <dbReference type="NCBI Taxonomy" id="148448"/>
    <lineage>
        <taxon>Archaea</taxon>
        <taxon>Methanobacteriati</taxon>
        <taxon>Methanobacteriota</taxon>
        <taxon>Stenosarchaea group</taxon>
        <taxon>Halobacteria</taxon>
        <taxon>Halobacteriales</taxon>
        <taxon>Natrialbaceae</taxon>
        <taxon>Natronobacterium</taxon>
    </lineage>
</organism>
<dbReference type="PANTHER" id="PTHR42813">
    <property type="entry name" value="ZINC-TYPE ALCOHOL DEHYDROGENASE-LIKE"/>
    <property type="match status" value="1"/>
</dbReference>
<evidence type="ECO:0000313" key="9">
    <source>
        <dbReference type="Proteomes" id="UP000199161"/>
    </source>
</evidence>
<evidence type="ECO:0000259" key="6">
    <source>
        <dbReference type="Pfam" id="PF00107"/>
    </source>
</evidence>
<dbReference type="InterPro" id="IPR013149">
    <property type="entry name" value="ADH-like_C"/>
</dbReference>
<dbReference type="PROSITE" id="PS00059">
    <property type="entry name" value="ADH_ZINC"/>
    <property type="match status" value="1"/>
</dbReference>
<evidence type="ECO:0000256" key="1">
    <source>
        <dbReference type="ARBA" id="ARBA00001947"/>
    </source>
</evidence>
<comment type="cofactor">
    <cofactor evidence="1 5">
        <name>Zn(2+)</name>
        <dbReference type="ChEBI" id="CHEBI:29105"/>
    </cofactor>
</comment>
<sequence length="393" mass="42808">MDGTMTALTWHGEQDVRVEEVPKPEIVNPTDAIVEITATAICGSDLHLYNGYMPSMREGDVLGHEPMGEVVEVGEEVDRLEVGDRVVVPFTISCGGCWFCEEDLYSLCDNSNPNAELAAKIMGQSPAGLFGFSHMLGGYAGGQAEYLRVPYADVGPVKIESDLPDEQVLFLSDIFPTGYMAAENAEIEENDTVAVWGCGPVGQFAIQSARMLGADRIIAIDRIPERLEMAREHADAETIDFEEADVYDRLMEMTGYRGPDRCIDAVGTEAHGTGVVGATDEIKQDAMLQDDRPVVLRQAIRCCRKGGTLSIPGVYLGRSDNVPTGPLMNKALTVKTGQTHVQRYLDPLLEKIEDGEIDPSFVITHEASLEDGPGLYETFNEKEDGCIKAVLTP</sequence>
<dbReference type="Pfam" id="PF08240">
    <property type="entry name" value="ADH_N"/>
    <property type="match status" value="1"/>
</dbReference>
<dbReference type="InterPro" id="IPR036291">
    <property type="entry name" value="NAD(P)-bd_dom_sf"/>
</dbReference>
<dbReference type="InterPro" id="IPR002328">
    <property type="entry name" value="ADH_Zn_CS"/>
</dbReference>
<dbReference type="GO" id="GO:0016616">
    <property type="term" value="F:oxidoreductase activity, acting on the CH-OH group of donors, NAD or NADP as acceptor"/>
    <property type="evidence" value="ECO:0007669"/>
    <property type="project" value="UniProtKB-ARBA"/>
</dbReference>
<proteinExistence type="inferred from homology"/>
<dbReference type="CDD" id="cd08283">
    <property type="entry name" value="FDH_like_1"/>
    <property type="match status" value="1"/>
</dbReference>
<dbReference type="InterPro" id="IPR013154">
    <property type="entry name" value="ADH-like_N"/>
</dbReference>
<keyword evidence="9" id="KW-1185">Reference proteome</keyword>
<accession>A0A1I1DDQ4</accession>
<evidence type="ECO:0000256" key="3">
    <source>
        <dbReference type="ARBA" id="ARBA00022833"/>
    </source>
</evidence>
<dbReference type="Pfam" id="PF00107">
    <property type="entry name" value="ADH_zinc_N"/>
    <property type="match status" value="1"/>
</dbReference>
<dbReference type="Gene3D" id="3.90.180.10">
    <property type="entry name" value="Medium-chain alcohol dehydrogenases, catalytic domain"/>
    <property type="match status" value="1"/>
</dbReference>
<dbReference type="GO" id="GO:0030554">
    <property type="term" value="F:adenyl nucleotide binding"/>
    <property type="evidence" value="ECO:0007669"/>
    <property type="project" value="UniProtKB-ARBA"/>
</dbReference>
<evidence type="ECO:0000256" key="2">
    <source>
        <dbReference type="ARBA" id="ARBA00022723"/>
    </source>
</evidence>
<gene>
    <name evidence="8" type="ORF">SAMN05444422_101500</name>
</gene>
<evidence type="ECO:0000256" key="4">
    <source>
        <dbReference type="ARBA" id="ARBA00023002"/>
    </source>
</evidence>
<dbReference type="AlphaFoldDB" id="A0A1I1DDQ4"/>
<keyword evidence="2 5" id="KW-0479">Metal-binding</keyword>
<dbReference type="Proteomes" id="UP000199161">
    <property type="component" value="Unassembled WGS sequence"/>
</dbReference>
<name>A0A1I1DDQ4_NATHA</name>
<dbReference type="GO" id="GO:0008270">
    <property type="term" value="F:zinc ion binding"/>
    <property type="evidence" value="ECO:0007669"/>
    <property type="project" value="InterPro"/>
</dbReference>
<keyword evidence="3 5" id="KW-0862">Zinc</keyword>
<evidence type="ECO:0000259" key="7">
    <source>
        <dbReference type="Pfam" id="PF08240"/>
    </source>
</evidence>
<dbReference type="InterPro" id="IPR011032">
    <property type="entry name" value="GroES-like_sf"/>
</dbReference>
<feature type="domain" description="Alcohol dehydrogenase-like C-terminal" evidence="6">
    <location>
        <begin position="200"/>
        <end position="269"/>
    </location>
</feature>
<evidence type="ECO:0000313" key="8">
    <source>
        <dbReference type="EMBL" id="SFB72512.1"/>
    </source>
</evidence>
<evidence type="ECO:0000256" key="5">
    <source>
        <dbReference type="RuleBase" id="RU361277"/>
    </source>
</evidence>
<comment type="similarity">
    <text evidence="5">Belongs to the zinc-containing alcohol dehydrogenase family.</text>
</comment>
<keyword evidence="4" id="KW-0560">Oxidoreductase</keyword>
<dbReference type="Gene3D" id="3.40.50.720">
    <property type="entry name" value="NAD(P)-binding Rossmann-like Domain"/>
    <property type="match status" value="1"/>
</dbReference>
<dbReference type="SUPFAM" id="SSF50129">
    <property type="entry name" value="GroES-like"/>
    <property type="match status" value="1"/>
</dbReference>
<reference evidence="9" key="1">
    <citation type="submission" date="2016-10" db="EMBL/GenBank/DDBJ databases">
        <authorList>
            <person name="Varghese N."/>
            <person name="Submissions S."/>
        </authorList>
    </citation>
    <scope>NUCLEOTIDE SEQUENCE [LARGE SCALE GENOMIC DNA]</scope>
    <source>
        <strain evidence="9">DSM 13078</strain>
    </source>
</reference>
<protein>
    <submittedName>
        <fullName evidence="8">Threonine dehydrogenase</fullName>
    </submittedName>
</protein>
<dbReference type="PANTHER" id="PTHR42813:SF2">
    <property type="entry name" value="DEHYDROGENASE, ZINC-CONTAINING, PUTATIVE (AFU_ORTHOLOGUE AFUA_2G02810)-RELATED"/>
    <property type="match status" value="1"/>
</dbReference>
<dbReference type="EMBL" id="FOKW01000001">
    <property type="protein sequence ID" value="SFB72512.1"/>
    <property type="molecule type" value="Genomic_DNA"/>
</dbReference>
<dbReference type="SUPFAM" id="SSF51735">
    <property type="entry name" value="NAD(P)-binding Rossmann-fold domains"/>
    <property type="match status" value="1"/>
</dbReference>